<accession>A0A6J7ZX15</accession>
<dbReference type="Pfam" id="PF20720">
    <property type="entry name" value="nSTAND3"/>
    <property type="match status" value="1"/>
</dbReference>
<proteinExistence type="predicted"/>
<dbReference type="EMBL" id="CACVKT020000197">
    <property type="protein sequence ID" value="CAC5356931.1"/>
    <property type="molecule type" value="Genomic_DNA"/>
</dbReference>
<sequence>MADEGYDALLVTNPQDIIRFYYPNRKALYVIDDFCGTYSINETDLRNWDSVMKRITELIEYKHIKIIVACRLQVYLDEKFESLSVFKINVCNLLSEDLCLSSTEKKSIAAIYLKTEASCIIKYIDLHNCFPLMCKMYHDNPERNISDFFQNPFSAYEVELEQIRIKGCLGKFCALALCVMFNNELEEEVFTEERNTEIRTIIENTCKACRLEKGTTGFTLLNELDSLEHTFIKKIGGAYKTINDKLFDFLSYYFGKYMIQTLIKNGHSDLIKERFVFEREDGMDQFITVIPFEYHDIYIQRIIDDWSNGKVVTVFCNKNMYTPKFKQILHCYLKTLDKTYQNN</sequence>
<protein>
    <recommendedName>
        <fullName evidence="1">Novel STAND NTPase 3 domain-containing protein</fullName>
    </recommendedName>
</protein>
<name>A0A6J7ZX15_MYTCO</name>
<feature type="domain" description="Novel STAND NTPase 3" evidence="1">
    <location>
        <begin position="2"/>
        <end position="113"/>
    </location>
</feature>
<dbReference type="AlphaFoldDB" id="A0A6J7ZX15"/>
<gene>
    <name evidence="2" type="ORF">MCOR_855</name>
</gene>
<dbReference type="OrthoDB" id="6126023at2759"/>
<evidence type="ECO:0000313" key="2">
    <source>
        <dbReference type="EMBL" id="CAC5356931.1"/>
    </source>
</evidence>
<dbReference type="InterPro" id="IPR049050">
    <property type="entry name" value="nSTAND3"/>
</dbReference>
<dbReference type="Proteomes" id="UP000507470">
    <property type="component" value="Unassembled WGS sequence"/>
</dbReference>
<evidence type="ECO:0000259" key="1">
    <source>
        <dbReference type="Pfam" id="PF20720"/>
    </source>
</evidence>
<organism evidence="2 3">
    <name type="scientific">Mytilus coruscus</name>
    <name type="common">Sea mussel</name>
    <dbReference type="NCBI Taxonomy" id="42192"/>
    <lineage>
        <taxon>Eukaryota</taxon>
        <taxon>Metazoa</taxon>
        <taxon>Spiralia</taxon>
        <taxon>Lophotrochozoa</taxon>
        <taxon>Mollusca</taxon>
        <taxon>Bivalvia</taxon>
        <taxon>Autobranchia</taxon>
        <taxon>Pteriomorphia</taxon>
        <taxon>Mytilida</taxon>
        <taxon>Mytiloidea</taxon>
        <taxon>Mytilidae</taxon>
        <taxon>Mytilinae</taxon>
        <taxon>Mytilus</taxon>
    </lineage>
</organism>
<reference evidence="2 3" key="1">
    <citation type="submission" date="2020-06" db="EMBL/GenBank/DDBJ databases">
        <authorList>
            <person name="Li R."/>
            <person name="Bekaert M."/>
        </authorList>
    </citation>
    <scope>NUCLEOTIDE SEQUENCE [LARGE SCALE GENOMIC DNA]</scope>
    <source>
        <strain evidence="3">wild</strain>
    </source>
</reference>
<evidence type="ECO:0000313" key="3">
    <source>
        <dbReference type="Proteomes" id="UP000507470"/>
    </source>
</evidence>
<keyword evidence="3" id="KW-1185">Reference proteome</keyword>